<name>A0A6S7AXL9_9BURK</name>
<dbReference type="Gene3D" id="1.10.10.10">
    <property type="entry name" value="Winged helix-like DNA-binding domain superfamily/Winged helix DNA-binding domain"/>
    <property type="match status" value="1"/>
</dbReference>
<dbReference type="InterPro" id="IPR036388">
    <property type="entry name" value="WH-like_DNA-bd_sf"/>
</dbReference>
<keyword evidence="2" id="KW-1185">Reference proteome</keyword>
<accession>A0A6S7AXL9</accession>
<dbReference type="EMBL" id="CADIKM010000004">
    <property type="protein sequence ID" value="CAB3781258.1"/>
    <property type="molecule type" value="Genomic_DNA"/>
</dbReference>
<evidence type="ECO:0000313" key="1">
    <source>
        <dbReference type="EMBL" id="CAB3781258.1"/>
    </source>
</evidence>
<dbReference type="InterPro" id="IPR036390">
    <property type="entry name" value="WH_DNA-bd_sf"/>
</dbReference>
<gene>
    <name evidence="1" type="ORF">LMG28138_01156</name>
</gene>
<evidence type="ECO:0008006" key="3">
    <source>
        <dbReference type="Google" id="ProtNLM"/>
    </source>
</evidence>
<organism evidence="1 2">
    <name type="scientific">Pararobbsia alpina</name>
    <dbReference type="NCBI Taxonomy" id="621374"/>
    <lineage>
        <taxon>Bacteria</taxon>
        <taxon>Pseudomonadati</taxon>
        <taxon>Pseudomonadota</taxon>
        <taxon>Betaproteobacteria</taxon>
        <taxon>Burkholderiales</taxon>
        <taxon>Burkholderiaceae</taxon>
        <taxon>Pararobbsia</taxon>
    </lineage>
</organism>
<dbReference type="RefSeq" id="WP_175103695.1">
    <property type="nucleotide sequence ID" value="NZ_CADIKM010000004.1"/>
</dbReference>
<sequence>MTISAIAIWPAVSRPSTKNRIDSEPMVISSLRVEFIAKLHRVVVKSLYHMRTNRQSFSPRRFSDDPNPDDPLIGARLRYCLAQVEQRLGQALASAGFGDIQVAHFKVLRFPPPENERPIDLAQRAGMSKQAMNYLLLQLEELGYVERGAMGGSPARLVSLTERGWKVAEIQRATVHQIEREWERQIGAQRFQTFYAVLKELTDG</sequence>
<proteinExistence type="predicted"/>
<evidence type="ECO:0000313" key="2">
    <source>
        <dbReference type="Proteomes" id="UP000494115"/>
    </source>
</evidence>
<reference evidence="1 2" key="1">
    <citation type="submission" date="2020-04" db="EMBL/GenBank/DDBJ databases">
        <authorList>
            <person name="De Canck E."/>
        </authorList>
    </citation>
    <scope>NUCLEOTIDE SEQUENCE [LARGE SCALE GENOMIC DNA]</scope>
    <source>
        <strain evidence="1 2">LMG 28138</strain>
    </source>
</reference>
<protein>
    <recommendedName>
        <fullName evidence="3">HTH marR-type domain-containing protein</fullName>
    </recommendedName>
</protein>
<dbReference type="SUPFAM" id="SSF46785">
    <property type="entry name" value="Winged helix' DNA-binding domain"/>
    <property type="match status" value="1"/>
</dbReference>
<dbReference type="Proteomes" id="UP000494115">
    <property type="component" value="Unassembled WGS sequence"/>
</dbReference>
<dbReference type="AlphaFoldDB" id="A0A6S7AXL9"/>